<accession>M5EF10</accession>
<comment type="caution">
    <text evidence="2">The sequence shown here is derived from an EMBL/GenBank/DDBJ whole genome shotgun (WGS) entry which is preliminary data.</text>
</comment>
<keyword evidence="3" id="KW-1185">Reference proteome</keyword>
<reference evidence="3" key="1">
    <citation type="journal article" date="2013" name="Genome Announc.">
        <title>Genome Sequence of Halanaerobium saccharolyticum subsp. saccharolyticum Strain DSM 6643T, a Halophilic Hydrogen-Producing Bacterium.</title>
        <authorList>
            <person name="Kivisto A."/>
            <person name="Larjo A."/>
            <person name="Ciranna A."/>
            <person name="Santala V."/>
            <person name="Roos C."/>
            <person name="Karp M."/>
        </authorList>
    </citation>
    <scope>NUCLEOTIDE SEQUENCE [LARGE SCALE GENOMIC DNA]</scope>
    <source>
        <strain evidence="3">DSM 6643</strain>
    </source>
</reference>
<name>M5EF10_9FIRM</name>
<evidence type="ECO:0000313" key="2">
    <source>
        <dbReference type="EMBL" id="CCU79693.1"/>
    </source>
</evidence>
<feature type="transmembrane region" description="Helical" evidence="1">
    <location>
        <begin position="184"/>
        <end position="204"/>
    </location>
</feature>
<dbReference type="InterPro" id="IPR007272">
    <property type="entry name" value="Sulf_transp_TsuA/YedE"/>
</dbReference>
<dbReference type="NCBIfam" id="TIGR04112">
    <property type="entry name" value="seleno_YedE"/>
    <property type="match status" value="1"/>
</dbReference>
<feature type="transmembrane region" description="Helical" evidence="1">
    <location>
        <begin position="117"/>
        <end position="135"/>
    </location>
</feature>
<feature type="transmembrane region" description="Helical" evidence="1">
    <location>
        <begin position="296"/>
        <end position="316"/>
    </location>
</feature>
<evidence type="ECO:0000313" key="3">
    <source>
        <dbReference type="Proteomes" id="UP000012063"/>
    </source>
</evidence>
<dbReference type="eggNOG" id="COG2391">
    <property type="taxonomic scope" value="Bacteria"/>
</dbReference>
<gene>
    <name evidence="2" type="ORF">HSACCH_01525</name>
</gene>
<feature type="transmembrane region" description="Helical" evidence="1">
    <location>
        <begin position="225"/>
        <end position="245"/>
    </location>
</feature>
<dbReference type="Proteomes" id="UP000012063">
    <property type="component" value="Unassembled WGS sequence"/>
</dbReference>
<keyword evidence="1" id="KW-1133">Transmembrane helix</keyword>
<organism evidence="2 3">
    <name type="scientific">Halanaerobium saccharolyticum subsp. saccharolyticum DSM 6643</name>
    <dbReference type="NCBI Taxonomy" id="1293054"/>
    <lineage>
        <taxon>Bacteria</taxon>
        <taxon>Bacillati</taxon>
        <taxon>Bacillota</taxon>
        <taxon>Clostridia</taxon>
        <taxon>Halanaerobiales</taxon>
        <taxon>Halanaerobiaceae</taxon>
        <taxon>Halanaerobium</taxon>
    </lineage>
</organism>
<dbReference type="EMBL" id="CAUI01000019">
    <property type="protein sequence ID" value="CCU79693.1"/>
    <property type="molecule type" value="Genomic_DNA"/>
</dbReference>
<proteinExistence type="predicted"/>
<dbReference type="RefSeq" id="WP_005489010.1">
    <property type="nucleotide sequence ID" value="NZ_CAUI01000019.1"/>
</dbReference>
<dbReference type="AlphaFoldDB" id="M5EF10"/>
<evidence type="ECO:0000256" key="1">
    <source>
        <dbReference type="SAM" id="Phobius"/>
    </source>
</evidence>
<keyword evidence="1" id="KW-0472">Membrane</keyword>
<dbReference type="InterPro" id="IPR026366">
    <property type="entry name" value="Seleno_YedE"/>
</dbReference>
<dbReference type="STRING" id="1293054.HSACCH_01525"/>
<dbReference type="Pfam" id="PF04143">
    <property type="entry name" value="Sulf_transp"/>
    <property type="match status" value="1"/>
</dbReference>
<sequence>MNSKKGIIFTGGIIGILGGLLVVFGNPANMGICVACFIRDIAGAVGLHRAAVVQNIRPEIIGFILGAFLIARSTGEFKVKGGSSPITRFVIAMFVMIGALVFLGCPLRMVLRLAGGDWNAIAGIIGFVLGVLAGSQLLKKGFTLGRSYKINQINGYILPIIAVVLLIFRIVRPSFIIFSEKGPGASYAFWAIALAAGIIIGILAQRSRICMAGGIRDLYLIKDSHLITGFISIFIFAFIVNLIFGNFNPGFAGQPAAHSQWLWNLLGMFLTGLGSVMLGGCPLRQTILAGEGNTDSAVAFVGYLVGAAISHNFGLAGSGSGVSTNGRIAVISGIVILFIIAYSSIQFNKKAV</sequence>
<keyword evidence="1" id="KW-0812">Transmembrane</keyword>
<feature type="transmembrane region" description="Helical" evidence="1">
    <location>
        <begin position="328"/>
        <end position="345"/>
    </location>
</feature>
<protein>
    <submittedName>
        <fullName evidence="2">Conserved domain protein</fullName>
    </submittedName>
</protein>
<feature type="transmembrane region" description="Helical" evidence="1">
    <location>
        <begin position="265"/>
        <end position="284"/>
    </location>
</feature>
<dbReference type="OrthoDB" id="3190590at2"/>
<dbReference type="InParanoid" id="M5EF10"/>
<feature type="transmembrane region" description="Helical" evidence="1">
    <location>
        <begin position="156"/>
        <end position="178"/>
    </location>
</feature>
<feature type="transmembrane region" description="Helical" evidence="1">
    <location>
        <begin position="89"/>
        <end position="111"/>
    </location>
</feature>
<feature type="transmembrane region" description="Helical" evidence="1">
    <location>
        <begin position="7"/>
        <end position="25"/>
    </location>
</feature>